<dbReference type="PROSITE" id="PS50297">
    <property type="entry name" value="ANK_REP_REGION"/>
    <property type="match status" value="2"/>
</dbReference>
<dbReference type="Pfam" id="PF00023">
    <property type="entry name" value="Ank"/>
    <property type="match status" value="1"/>
</dbReference>
<keyword evidence="11" id="KW-1185">Reference proteome</keyword>
<name>A0A3N7I4N3_POPTR</name>
<accession>A0A3N7I4N3</accession>
<keyword evidence="5 7" id="KW-0040">ANK repeat</keyword>
<keyword evidence="3" id="KW-0677">Repeat</keyword>
<evidence type="ECO:0000259" key="9">
    <source>
        <dbReference type="Pfam" id="PF13962"/>
    </source>
</evidence>
<dbReference type="SUPFAM" id="SSF48403">
    <property type="entry name" value="Ankyrin repeat"/>
    <property type="match status" value="1"/>
</dbReference>
<evidence type="ECO:0000313" key="10">
    <source>
        <dbReference type="EMBL" id="RQP02845.1"/>
    </source>
</evidence>
<dbReference type="FunCoup" id="A0A3N7I4N3">
    <property type="interactions" value="121"/>
</dbReference>
<dbReference type="GO" id="GO:0016020">
    <property type="term" value="C:membrane"/>
    <property type="evidence" value="ECO:0000318"/>
    <property type="project" value="GO_Central"/>
</dbReference>
<feature type="transmembrane region" description="Helical" evidence="8">
    <location>
        <begin position="590"/>
        <end position="623"/>
    </location>
</feature>
<dbReference type="EMBL" id="CM009307">
    <property type="protein sequence ID" value="RQP02845.1"/>
    <property type="molecule type" value="Genomic_DNA"/>
</dbReference>
<evidence type="ECO:0000256" key="5">
    <source>
        <dbReference type="ARBA" id="ARBA00023043"/>
    </source>
</evidence>
<evidence type="ECO:0000256" key="4">
    <source>
        <dbReference type="ARBA" id="ARBA00022989"/>
    </source>
</evidence>
<dbReference type="AlphaFoldDB" id="A0A3N7I4N3"/>
<dbReference type="Pfam" id="PF12796">
    <property type="entry name" value="Ank_2"/>
    <property type="match status" value="3"/>
</dbReference>
<dbReference type="OMA" id="FICHYLV"/>
<keyword evidence="6 8" id="KW-0472">Membrane</keyword>
<dbReference type="STRING" id="3694.A0A3N7I4N3"/>
<dbReference type="InterPro" id="IPR026961">
    <property type="entry name" value="PGG_dom"/>
</dbReference>
<comment type="subcellular location">
    <subcellularLocation>
        <location evidence="1">Membrane</location>
        <topology evidence="1">Multi-pass membrane protein</topology>
    </subcellularLocation>
</comment>
<feature type="transmembrane region" description="Helical" evidence="8">
    <location>
        <begin position="564"/>
        <end position="584"/>
    </location>
</feature>
<organism evidence="10 11">
    <name type="scientific">Populus trichocarpa</name>
    <name type="common">Western balsam poplar</name>
    <name type="synonym">Populus balsamifera subsp. trichocarpa</name>
    <dbReference type="NCBI Taxonomy" id="3694"/>
    <lineage>
        <taxon>Eukaryota</taxon>
        <taxon>Viridiplantae</taxon>
        <taxon>Streptophyta</taxon>
        <taxon>Embryophyta</taxon>
        <taxon>Tracheophyta</taxon>
        <taxon>Spermatophyta</taxon>
        <taxon>Magnoliopsida</taxon>
        <taxon>eudicotyledons</taxon>
        <taxon>Gunneridae</taxon>
        <taxon>Pentapetalae</taxon>
        <taxon>rosids</taxon>
        <taxon>fabids</taxon>
        <taxon>Malpighiales</taxon>
        <taxon>Salicaceae</taxon>
        <taxon>Saliceae</taxon>
        <taxon>Populus</taxon>
    </lineage>
</organism>
<dbReference type="Pfam" id="PF13962">
    <property type="entry name" value="PGG"/>
    <property type="match status" value="1"/>
</dbReference>
<dbReference type="Gene3D" id="1.25.40.20">
    <property type="entry name" value="Ankyrin repeat-containing domain"/>
    <property type="match status" value="2"/>
</dbReference>
<dbReference type="PROSITE" id="PS50088">
    <property type="entry name" value="ANK_REPEAT"/>
    <property type="match status" value="3"/>
</dbReference>
<dbReference type="SMART" id="SM00248">
    <property type="entry name" value="ANK"/>
    <property type="match status" value="8"/>
</dbReference>
<dbReference type="PANTHER" id="PTHR24186">
    <property type="entry name" value="PROTEIN PHOSPHATASE 1 REGULATORY SUBUNIT"/>
    <property type="match status" value="1"/>
</dbReference>
<evidence type="ECO:0000313" key="11">
    <source>
        <dbReference type="Proteomes" id="UP000006729"/>
    </source>
</evidence>
<gene>
    <name evidence="10" type="ORF">POPTR_018G077633</name>
</gene>
<feature type="transmembrane region" description="Helical" evidence="8">
    <location>
        <begin position="484"/>
        <end position="503"/>
    </location>
</feature>
<dbReference type="InParanoid" id="A0A3N7I4N3"/>
<dbReference type="PANTHER" id="PTHR24186:SF46">
    <property type="entry name" value="PROTEIN ACCELERATED CELL DEATH 6-LIKE"/>
    <property type="match status" value="1"/>
</dbReference>
<sequence length="649" mass="72859">MEHSTDIIQSPSTLQLSMQLQIDMPRPVNEELERWEAVKFPVPKDYGFSEPNKILQKDVYTYAKEDNFNALFGLLSDKLEHVSSEEVLNIIFKHVAASGNSLLHVAASHGSEGVTQLLCHHFPLLITRRNFLGDNALHLAARAGRFDTIQNLVKHVKIHHRTLELASLLRMKNNKGNTPLHDAVIKGWREVASFLVYEDLEVSYHKNKEHKSPLYLAVESCDEEMIVSLIEAMPEGNLEKLAVGKPDIMLPEDKKGRNLLHLAASMGFLFGARLLVSRCPVAASQRNEEGNLPIHVACQKGHLEVVRQLLIYWFDPMDFLNEKGQNILHVAAESGQMKLVEEILGNRDLEALINEKDYDGNTPLHLAAMYGRTEIMQALVSDKRVDKRIVNNEKLKPSGVVVKLLQGGPFKAPKSDGMNKRIETKHEDDAVRGVWNKSQEAEVRKMRKVVKGLVEADDKTEFDNNLISNLTRTTLTTEELNRGVGNLLVVAVLVAGVTFAGAITVPGSCRDLNSGSSKNLMSLYIYFDMLAMNSSLIAAIILCQISLGRIGNYVTSSMETAAYFIFYSLICMGLAFTFMLIITVQERTGFLTIITSQAILFFIQFSFSYGLMLSTANSVLSFLRANPFKFKARMKRRMYHVRTCLMGRE</sequence>
<evidence type="ECO:0000256" key="1">
    <source>
        <dbReference type="ARBA" id="ARBA00004141"/>
    </source>
</evidence>
<dbReference type="Proteomes" id="UP000006729">
    <property type="component" value="Chromosome 18"/>
</dbReference>
<feature type="repeat" description="ANK" evidence="7">
    <location>
        <begin position="289"/>
        <end position="310"/>
    </location>
</feature>
<keyword evidence="2 8" id="KW-0812">Transmembrane</keyword>
<dbReference type="InterPro" id="IPR036770">
    <property type="entry name" value="Ankyrin_rpt-contain_sf"/>
</dbReference>
<dbReference type="Gramene" id="Potri.018G077633.1.v4.1">
    <property type="protein sequence ID" value="Potri.018G077633.1.v4.1"/>
    <property type="gene ID" value="Potri.018G077633.v4.1"/>
</dbReference>
<reference evidence="10 11" key="1">
    <citation type="journal article" date="2006" name="Science">
        <title>The genome of black cottonwood, Populus trichocarpa (Torr. &amp; Gray).</title>
        <authorList>
            <person name="Tuskan G.A."/>
            <person name="Difazio S."/>
            <person name="Jansson S."/>
            <person name="Bohlmann J."/>
            <person name="Grigoriev I."/>
            <person name="Hellsten U."/>
            <person name="Putnam N."/>
            <person name="Ralph S."/>
            <person name="Rombauts S."/>
            <person name="Salamov A."/>
            <person name="Schein J."/>
            <person name="Sterck L."/>
            <person name="Aerts A."/>
            <person name="Bhalerao R.R."/>
            <person name="Bhalerao R.P."/>
            <person name="Blaudez D."/>
            <person name="Boerjan W."/>
            <person name="Brun A."/>
            <person name="Brunner A."/>
            <person name="Busov V."/>
            <person name="Campbell M."/>
            <person name="Carlson J."/>
            <person name="Chalot M."/>
            <person name="Chapman J."/>
            <person name="Chen G.L."/>
            <person name="Cooper D."/>
            <person name="Coutinho P.M."/>
            <person name="Couturier J."/>
            <person name="Covert S."/>
            <person name="Cronk Q."/>
            <person name="Cunningham R."/>
            <person name="Davis J."/>
            <person name="Degroeve S."/>
            <person name="Dejardin A."/>
            <person name="Depamphilis C."/>
            <person name="Detter J."/>
            <person name="Dirks B."/>
            <person name="Dubchak I."/>
            <person name="Duplessis S."/>
            <person name="Ehlting J."/>
            <person name="Ellis B."/>
            <person name="Gendler K."/>
            <person name="Goodstein D."/>
            <person name="Gribskov M."/>
            <person name="Grimwood J."/>
            <person name="Groover A."/>
            <person name="Gunter L."/>
            <person name="Hamberger B."/>
            <person name="Heinze B."/>
            <person name="Helariutta Y."/>
            <person name="Henrissat B."/>
            <person name="Holligan D."/>
            <person name="Holt R."/>
            <person name="Huang W."/>
            <person name="Islam-Faridi N."/>
            <person name="Jones S."/>
            <person name="Jones-Rhoades M."/>
            <person name="Jorgensen R."/>
            <person name="Joshi C."/>
            <person name="Kangasjarvi J."/>
            <person name="Karlsson J."/>
            <person name="Kelleher C."/>
            <person name="Kirkpatrick R."/>
            <person name="Kirst M."/>
            <person name="Kohler A."/>
            <person name="Kalluri U."/>
            <person name="Larimer F."/>
            <person name="Leebens-Mack J."/>
            <person name="Leple J.C."/>
            <person name="Locascio P."/>
            <person name="Lou Y."/>
            <person name="Lucas S."/>
            <person name="Martin F."/>
            <person name="Montanini B."/>
            <person name="Napoli C."/>
            <person name="Nelson D.R."/>
            <person name="Nelson C."/>
            <person name="Nieminen K."/>
            <person name="Nilsson O."/>
            <person name="Pereda V."/>
            <person name="Peter G."/>
            <person name="Philippe R."/>
            <person name="Pilate G."/>
            <person name="Poliakov A."/>
            <person name="Razumovskaya J."/>
            <person name="Richardson P."/>
            <person name="Rinaldi C."/>
            <person name="Ritland K."/>
            <person name="Rouze P."/>
            <person name="Ryaboy D."/>
            <person name="Schmutz J."/>
            <person name="Schrader J."/>
            <person name="Segerman B."/>
            <person name="Shin H."/>
            <person name="Siddiqui A."/>
            <person name="Sterky F."/>
            <person name="Terry A."/>
            <person name="Tsai C.J."/>
            <person name="Uberbacher E."/>
            <person name="Unneberg P."/>
            <person name="Vahala J."/>
            <person name="Wall K."/>
            <person name="Wessler S."/>
            <person name="Yang G."/>
            <person name="Yin T."/>
            <person name="Douglas C."/>
            <person name="Marra M."/>
            <person name="Sandberg G."/>
            <person name="Van de Peer Y."/>
            <person name="Rokhsar D."/>
        </authorList>
    </citation>
    <scope>NUCLEOTIDE SEQUENCE [LARGE SCALE GENOMIC DNA]</scope>
    <source>
        <strain evidence="11">cv. Nisqually</strain>
    </source>
</reference>
<evidence type="ECO:0000256" key="8">
    <source>
        <dbReference type="SAM" id="Phobius"/>
    </source>
</evidence>
<evidence type="ECO:0000256" key="7">
    <source>
        <dbReference type="PROSITE-ProRule" id="PRU00023"/>
    </source>
</evidence>
<feature type="transmembrane region" description="Helical" evidence="8">
    <location>
        <begin position="259"/>
        <end position="276"/>
    </location>
</feature>
<dbReference type="SMR" id="A0A3N7I4N3"/>
<evidence type="ECO:0000256" key="3">
    <source>
        <dbReference type="ARBA" id="ARBA00022737"/>
    </source>
</evidence>
<feature type="transmembrane region" description="Helical" evidence="8">
    <location>
        <begin position="523"/>
        <end position="543"/>
    </location>
</feature>
<dbReference type="InterPro" id="IPR002110">
    <property type="entry name" value="Ankyrin_rpt"/>
</dbReference>
<feature type="repeat" description="ANK" evidence="7">
    <location>
        <begin position="175"/>
        <end position="207"/>
    </location>
</feature>
<keyword evidence="4 8" id="KW-1133">Transmembrane helix</keyword>
<protein>
    <recommendedName>
        <fullName evidence="9">PGG domain-containing protein</fullName>
    </recommendedName>
</protein>
<proteinExistence type="predicted"/>
<feature type="repeat" description="ANK" evidence="7">
    <location>
        <begin position="359"/>
        <end position="381"/>
    </location>
</feature>
<feature type="domain" description="PGG" evidence="9">
    <location>
        <begin position="478"/>
        <end position="581"/>
    </location>
</feature>
<evidence type="ECO:0000256" key="6">
    <source>
        <dbReference type="ARBA" id="ARBA00023136"/>
    </source>
</evidence>
<evidence type="ECO:0000256" key="2">
    <source>
        <dbReference type="ARBA" id="ARBA00022692"/>
    </source>
</evidence>